<keyword evidence="3" id="KW-1185">Reference proteome</keyword>
<dbReference type="Gene3D" id="3.40.630.30">
    <property type="match status" value="1"/>
</dbReference>
<dbReference type="Proteomes" id="UP001202717">
    <property type="component" value="Chromosome"/>
</dbReference>
<keyword evidence="2" id="KW-0012">Acyltransferase</keyword>
<dbReference type="RefSeq" id="WP_249996432.1">
    <property type="nucleotide sequence ID" value="NZ_CP116221.1"/>
</dbReference>
<sequence>MIVRHLGHTDFNTIMECFLSAFENYFVKMPTDYNYYRQCWKVAKVNFNLSYGMFDNGKLVGFIINAIDERHGEYIAFNTGTGVIPEYRGQKIVKSIYAHAIPGLIQNGITKCTLEVITENHKAIKSYESIGFKICKTYNCFAGELSVDKRQVNVEKIPFEKVLWEQIPNQDMYSWDFHYTSLKHGKSRFYYVYNNTKLESFFAINPDGTINQFEVFNTKIGNWERLLYAIQSILEKVRIINLDDRLESKRIAIENAGLKNTVNQYEMELNL</sequence>
<protein>
    <submittedName>
        <fullName evidence="2">GNAT family N-acetyltransferase</fullName>
        <ecNumber evidence="2">2.3.1.-</ecNumber>
    </submittedName>
</protein>
<dbReference type="GO" id="GO:0016746">
    <property type="term" value="F:acyltransferase activity"/>
    <property type="evidence" value="ECO:0007669"/>
    <property type="project" value="UniProtKB-KW"/>
</dbReference>
<dbReference type="SUPFAM" id="SSF55729">
    <property type="entry name" value="Acyl-CoA N-acyltransferases (Nat)"/>
    <property type="match status" value="1"/>
</dbReference>
<evidence type="ECO:0000313" key="3">
    <source>
        <dbReference type="Proteomes" id="UP001202717"/>
    </source>
</evidence>
<organism evidence="2 3">
    <name type="scientific">Psychroserpens ponticola</name>
    <dbReference type="NCBI Taxonomy" id="2932268"/>
    <lineage>
        <taxon>Bacteria</taxon>
        <taxon>Pseudomonadati</taxon>
        <taxon>Bacteroidota</taxon>
        <taxon>Flavobacteriia</taxon>
        <taxon>Flavobacteriales</taxon>
        <taxon>Flavobacteriaceae</taxon>
        <taxon>Psychroserpens</taxon>
    </lineage>
</organism>
<feature type="domain" description="N-acetyltransferase" evidence="1">
    <location>
        <begin position="1"/>
        <end position="150"/>
    </location>
</feature>
<dbReference type="Pfam" id="PF00583">
    <property type="entry name" value="Acetyltransf_1"/>
    <property type="match status" value="1"/>
</dbReference>
<accession>A0ABY7RYR2</accession>
<dbReference type="EC" id="2.3.1.-" evidence="2"/>
<name>A0ABY7RYR2_9FLAO</name>
<dbReference type="InterPro" id="IPR016181">
    <property type="entry name" value="Acyl_CoA_acyltransferase"/>
</dbReference>
<proteinExistence type="predicted"/>
<reference evidence="2 3" key="1">
    <citation type="submission" date="2023-01" db="EMBL/GenBank/DDBJ databases">
        <title>Psychroserpens ponticola sp. nov., isolated from seawater.</title>
        <authorList>
            <person name="Kristyanto S."/>
            <person name="Jung J."/>
            <person name="Kim J.M."/>
            <person name="Jeon C.O."/>
        </authorList>
    </citation>
    <scope>NUCLEOTIDE SEQUENCE [LARGE SCALE GENOMIC DNA]</scope>
    <source>
        <strain evidence="2 3">MSW6</strain>
    </source>
</reference>
<dbReference type="PROSITE" id="PS51186">
    <property type="entry name" value="GNAT"/>
    <property type="match status" value="1"/>
</dbReference>
<evidence type="ECO:0000259" key="1">
    <source>
        <dbReference type="PROSITE" id="PS51186"/>
    </source>
</evidence>
<gene>
    <name evidence="2" type="ORF">MUN68_000610</name>
</gene>
<dbReference type="InterPro" id="IPR000182">
    <property type="entry name" value="GNAT_dom"/>
</dbReference>
<keyword evidence="2" id="KW-0808">Transferase</keyword>
<evidence type="ECO:0000313" key="2">
    <source>
        <dbReference type="EMBL" id="WCO02008.1"/>
    </source>
</evidence>
<dbReference type="EMBL" id="CP116221">
    <property type="protein sequence ID" value="WCO02008.1"/>
    <property type="molecule type" value="Genomic_DNA"/>
</dbReference>
<dbReference type="CDD" id="cd04301">
    <property type="entry name" value="NAT_SF"/>
    <property type="match status" value="1"/>
</dbReference>